<reference evidence="3" key="1">
    <citation type="submission" date="2017-08" db="EMBL/GenBank/DDBJ databases">
        <title>A dynamic microbial community with high functional redundancy inhabits the cold, oxic subseafloor aquifer.</title>
        <authorList>
            <person name="Tully B.J."/>
            <person name="Wheat C.G."/>
            <person name="Glazer B.T."/>
            <person name="Huber J.A."/>
        </authorList>
    </citation>
    <scope>NUCLEOTIDE SEQUENCE [LARGE SCALE GENOMIC DNA]</scope>
</reference>
<dbReference type="EMBL" id="NVUU01000010">
    <property type="protein sequence ID" value="PCI95716.1"/>
    <property type="molecule type" value="Genomic_DNA"/>
</dbReference>
<evidence type="ECO:0000259" key="1">
    <source>
        <dbReference type="Pfam" id="PF17775"/>
    </source>
</evidence>
<dbReference type="InterPro" id="IPR032710">
    <property type="entry name" value="NTF2-like_dom_sf"/>
</dbReference>
<evidence type="ECO:0000313" key="3">
    <source>
        <dbReference type="Proteomes" id="UP000217838"/>
    </source>
</evidence>
<protein>
    <recommendedName>
        <fullName evidence="1">YchJ-like middle NTF2-like domain-containing protein</fullName>
    </recommendedName>
</protein>
<name>A0A2A4YLL9_UNCAE</name>
<evidence type="ECO:0000313" key="2">
    <source>
        <dbReference type="EMBL" id="PCI95716.1"/>
    </source>
</evidence>
<dbReference type="Proteomes" id="UP000217838">
    <property type="component" value="Unassembled WGS sequence"/>
</dbReference>
<dbReference type="Pfam" id="PF17775">
    <property type="entry name" value="YchJ_M-like"/>
    <property type="match status" value="1"/>
</dbReference>
<proteinExistence type="predicted"/>
<dbReference type="Gene3D" id="3.10.450.50">
    <property type="match status" value="1"/>
</dbReference>
<dbReference type="SUPFAM" id="SSF54427">
    <property type="entry name" value="NTF2-like"/>
    <property type="match status" value="1"/>
</dbReference>
<dbReference type="InterPro" id="IPR048469">
    <property type="entry name" value="YchJ-like_M"/>
</dbReference>
<organism evidence="2 3">
    <name type="scientific">Aerophobetes bacterium</name>
    <dbReference type="NCBI Taxonomy" id="2030807"/>
    <lineage>
        <taxon>Bacteria</taxon>
        <taxon>Candidatus Aerophobota</taxon>
    </lineage>
</organism>
<gene>
    <name evidence="2" type="ORF">COB11_01305</name>
</gene>
<comment type="caution">
    <text evidence="2">The sequence shown here is derived from an EMBL/GenBank/DDBJ whole genome shotgun (WGS) entry which is preliminary data.</text>
</comment>
<accession>A0A2A4YLL9</accession>
<feature type="domain" description="YchJ-like middle NTF2-like" evidence="1">
    <location>
        <begin position="1"/>
        <end position="97"/>
    </location>
</feature>
<dbReference type="AlphaFoldDB" id="A0A2A4YLL9"/>
<sequence>MRSRYSAYALNKANYIIDTTHKESPHYLKNKSEWKKEILVFCKSTQFQNLEIIDESVPSKTATVTFIASLLQNGHDITFTEKSTFKKLGEKWLYVSGTKKDGIHFDL</sequence>